<comment type="similarity">
    <text evidence="1">Belongs to the thioesterase family.</text>
</comment>
<feature type="domain" description="Thioesterase TesA-like" evidence="3">
    <location>
        <begin position="18"/>
        <end position="237"/>
    </location>
</feature>
<dbReference type="SUPFAM" id="SSF53474">
    <property type="entry name" value="alpha/beta-Hydrolases"/>
    <property type="match status" value="1"/>
</dbReference>
<accession>A0A918EG37</accession>
<dbReference type="Pfam" id="PF00975">
    <property type="entry name" value="Thioesterase"/>
    <property type="match status" value="1"/>
</dbReference>
<dbReference type="Proteomes" id="UP000639606">
    <property type="component" value="Unassembled WGS sequence"/>
</dbReference>
<name>A0A918EG37_9PSEU</name>
<evidence type="ECO:0000259" key="3">
    <source>
        <dbReference type="SMART" id="SM00824"/>
    </source>
</evidence>
<dbReference type="EMBL" id="BMRG01000018">
    <property type="protein sequence ID" value="GGP78200.1"/>
    <property type="molecule type" value="Genomic_DNA"/>
</dbReference>
<proteinExistence type="inferred from homology"/>
<protein>
    <submittedName>
        <fullName evidence="4">Thioesterase</fullName>
    </submittedName>
</protein>
<organism evidence="4 5">
    <name type="scientific">Saccharothrix coeruleofusca</name>
    <dbReference type="NCBI Taxonomy" id="33919"/>
    <lineage>
        <taxon>Bacteria</taxon>
        <taxon>Bacillati</taxon>
        <taxon>Actinomycetota</taxon>
        <taxon>Actinomycetes</taxon>
        <taxon>Pseudonocardiales</taxon>
        <taxon>Pseudonocardiaceae</taxon>
        <taxon>Saccharothrix</taxon>
    </lineage>
</organism>
<dbReference type="InterPro" id="IPR020802">
    <property type="entry name" value="TesA-like"/>
</dbReference>
<keyword evidence="5" id="KW-1185">Reference proteome</keyword>
<keyword evidence="2" id="KW-0378">Hydrolase</keyword>
<dbReference type="SMART" id="SM00824">
    <property type="entry name" value="PKS_TE"/>
    <property type="match status" value="1"/>
</dbReference>
<dbReference type="GO" id="GO:0016787">
    <property type="term" value="F:hydrolase activity"/>
    <property type="evidence" value="ECO:0007669"/>
    <property type="project" value="UniProtKB-KW"/>
</dbReference>
<dbReference type="InterPro" id="IPR029058">
    <property type="entry name" value="AB_hydrolase_fold"/>
</dbReference>
<reference evidence="4" key="1">
    <citation type="journal article" date="2014" name="Int. J. Syst. Evol. Microbiol.">
        <title>Complete genome sequence of Corynebacterium casei LMG S-19264T (=DSM 44701T), isolated from a smear-ripened cheese.</title>
        <authorList>
            <consortium name="US DOE Joint Genome Institute (JGI-PGF)"/>
            <person name="Walter F."/>
            <person name="Albersmeier A."/>
            <person name="Kalinowski J."/>
            <person name="Ruckert C."/>
        </authorList>
    </citation>
    <scope>NUCLEOTIDE SEQUENCE</scope>
    <source>
        <strain evidence="4">JCM 3313</strain>
    </source>
</reference>
<sequence>MEWLRIFEPRPRAGSRLFCFPHAGGGAASYRPWTAMLRPDVELVAVQYPGRQDRFGEPCAESLEELVAGATAEIAGLLDRPYAFFGHSMGATVAFEAVRALTARGLPEPRRLFVSARSAPSESEPVRVDTADDADLLAHVRGLGSAGGAHLDAEPRLRPLVLPSLRADLAVVNSYRYRGGEPVRCPVTAIAGSTDHSVGRREIAAWQRHTTLPVELLELPGGHFYLEESAQRLLSVLNDRV</sequence>
<dbReference type="GO" id="GO:0008610">
    <property type="term" value="P:lipid biosynthetic process"/>
    <property type="evidence" value="ECO:0007669"/>
    <property type="project" value="TreeGrafter"/>
</dbReference>
<dbReference type="InterPro" id="IPR012223">
    <property type="entry name" value="TEII"/>
</dbReference>
<evidence type="ECO:0000256" key="2">
    <source>
        <dbReference type="ARBA" id="ARBA00022801"/>
    </source>
</evidence>
<evidence type="ECO:0000313" key="5">
    <source>
        <dbReference type="Proteomes" id="UP000639606"/>
    </source>
</evidence>
<dbReference type="PANTHER" id="PTHR11487:SF0">
    <property type="entry name" value="S-ACYL FATTY ACID SYNTHASE THIOESTERASE, MEDIUM CHAIN"/>
    <property type="match status" value="1"/>
</dbReference>
<comment type="caution">
    <text evidence="4">The sequence shown here is derived from an EMBL/GenBank/DDBJ whole genome shotgun (WGS) entry which is preliminary data.</text>
</comment>
<dbReference type="InterPro" id="IPR001031">
    <property type="entry name" value="Thioesterase"/>
</dbReference>
<gene>
    <name evidence="4" type="ORF">GCM10010185_59920</name>
</gene>
<evidence type="ECO:0000256" key="1">
    <source>
        <dbReference type="ARBA" id="ARBA00007169"/>
    </source>
</evidence>
<reference evidence="4" key="2">
    <citation type="submission" date="2020-09" db="EMBL/GenBank/DDBJ databases">
        <authorList>
            <person name="Sun Q."/>
            <person name="Ohkuma M."/>
        </authorList>
    </citation>
    <scope>NUCLEOTIDE SEQUENCE</scope>
    <source>
        <strain evidence="4">JCM 3313</strain>
    </source>
</reference>
<evidence type="ECO:0000313" key="4">
    <source>
        <dbReference type="EMBL" id="GGP78200.1"/>
    </source>
</evidence>
<dbReference type="AlphaFoldDB" id="A0A918EG37"/>
<dbReference type="PANTHER" id="PTHR11487">
    <property type="entry name" value="THIOESTERASE"/>
    <property type="match status" value="1"/>
</dbReference>
<dbReference type="Gene3D" id="3.40.50.1820">
    <property type="entry name" value="alpha/beta hydrolase"/>
    <property type="match status" value="1"/>
</dbReference>